<proteinExistence type="predicted"/>
<sequence length="111" mass="12649">MAHNIFKIYTSLLFMMIAYAFVMDTIAPLSDTNYCDSLYENATELPAEKENKGESSSKDDLKKKLEDTKFYSTNDILFFLSSDLNIGADEQADLFHSHYQEVLSPPPDFCV</sequence>
<accession>A0AC61NR65</accession>
<protein>
    <submittedName>
        <fullName evidence="1">Uncharacterized protein</fullName>
    </submittedName>
</protein>
<organism evidence="1 2">
    <name type="scientific">Halosquirtibacter laminarini</name>
    <dbReference type="NCBI Taxonomy" id="3374600"/>
    <lineage>
        <taxon>Bacteria</taxon>
        <taxon>Pseudomonadati</taxon>
        <taxon>Bacteroidota</taxon>
        <taxon>Bacteroidia</taxon>
        <taxon>Marinilabiliales</taxon>
        <taxon>Prolixibacteraceae</taxon>
        <taxon>Halosquirtibacter</taxon>
    </lineage>
</organism>
<dbReference type="EMBL" id="CP081303">
    <property type="protein sequence ID" value="QZE14874.1"/>
    <property type="molecule type" value="Genomic_DNA"/>
</dbReference>
<name>A0AC61NR65_9BACT</name>
<evidence type="ECO:0000313" key="2">
    <source>
        <dbReference type="Proteomes" id="UP000826212"/>
    </source>
</evidence>
<reference evidence="1" key="1">
    <citation type="submission" date="2021-08" db="EMBL/GenBank/DDBJ databases">
        <title>Novel anaerobic bacterium isolated from sea squirt in East Sea, Republic of Korea.</title>
        <authorList>
            <person name="Nguyen T.H."/>
            <person name="Li Z."/>
            <person name="Lee Y.-J."/>
            <person name="Ko J."/>
            <person name="Kim S.-G."/>
        </authorList>
    </citation>
    <scope>NUCLEOTIDE SEQUENCE</scope>
    <source>
        <strain evidence="1">KCTC 25031</strain>
    </source>
</reference>
<gene>
    <name evidence="1" type="ORF">K4L44_03160</name>
</gene>
<keyword evidence="2" id="KW-1185">Reference proteome</keyword>
<evidence type="ECO:0000313" key="1">
    <source>
        <dbReference type="EMBL" id="QZE14874.1"/>
    </source>
</evidence>
<dbReference type="Proteomes" id="UP000826212">
    <property type="component" value="Chromosome"/>
</dbReference>